<accession>G8X5C2</accession>
<dbReference type="EMBL" id="CP003222">
    <property type="protein sequence ID" value="AEW85533.1"/>
    <property type="molecule type" value="Genomic_DNA"/>
</dbReference>
<dbReference type="STRING" id="1041826.FCOL_03455"/>
<dbReference type="HOGENOM" id="CLU_2682373_0_0_10"/>
<dbReference type="KEGG" id="fco:FCOL_03455"/>
<proteinExistence type="predicted"/>
<dbReference type="InterPro" id="IPR011051">
    <property type="entry name" value="RmlC_Cupin_sf"/>
</dbReference>
<organism evidence="1 2">
    <name type="scientific">Flavobacterium columnare (strain ATCC 49512 / CIP 103533 / TG 44/87)</name>
    <dbReference type="NCBI Taxonomy" id="1041826"/>
    <lineage>
        <taxon>Bacteria</taxon>
        <taxon>Pseudomonadati</taxon>
        <taxon>Bacteroidota</taxon>
        <taxon>Flavobacteriia</taxon>
        <taxon>Flavobacteriales</taxon>
        <taxon>Flavobacteriaceae</taxon>
        <taxon>Flavobacterium</taxon>
    </lineage>
</organism>
<dbReference type="Gene3D" id="2.60.120.10">
    <property type="entry name" value="Jelly Rolls"/>
    <property type="match status" value="1"/>
</dbReference>
<dbReference type="eggNOG" id="COG0662">
    <property type="taxonomic scope" value="Bacteria"/>
</dbReference>
<dbReference type="AlphaFoldDB" id="G8X5C2"/>
<keyword evidence="2" id="KW-1185">Reference proteome</keyword>
<evidence type="ECO:0000313" key="1">
    <source>
        <dbReference type="EMBL" id="AEW85533.1"/>
    </source>
</evidence>
<dbReference type="SUPFAM" id="SSF51182">
    <property type="entry name" value="RmlC-like cupins"/>
    <property type="match status" value="1"/>
</dbReference>
<dbReference type="Proteomes" id="UP000005638">
    <property type="component" value="Chromosome"/>
</dbReference>
<gene>
    <name evidence="1" type="ordered locus">FCOL_03455</name>
</gene>
<dbReference type="GeneID" id="60759153"/>
<dbReference type="InterPro" id="IPR014710">
    <property type="entry name" value="RmlC-like_jellyroll"/>
</dbReference>
<reference evidence="1 2" key="1">
    <citation type="journal article" date="2012" name="J. Bacteriol.">
        <title>Genome Sequence of the Fish Pathogen Flavobacterium columnare ATCC 49512.</title>
        <authorList>
            <person name="Tekedar H.C."/>
            <person name="Karsi A."/>
            <person name="Gillaspy A.F."/>
            <person name="Dyer D.W."/>
            <person name="Benton N.R."/>
            <person name="Zaitshik J."/>
            <person name="Vamenta S."/>
            <person name="Banes M.M."/>
            <person name="Gulsoy N."/>
            <person name="Aboko-Cole M."/>
            <person name="Waldbieser G.C."/>
            <person name="Lawrence M.L."/>
        </authorList>
    </citation>
    <scope>NUCLEOTIDE SEQUENCE [LARGE SCALE GENOMIC DNA]</scope>
    <source>
        <strain evidence="2">ATCC 49512 / CIP 103533 / TG 44/87</strain>
    </source>
</reference>
<dbReference type="RefSeq" id="WP_014164816.1">
    <property type="nucleotide sequence ID" value="NC_016510.2"/>
</dbReference>
<sequence>MHEGHHSFLASNNSGISIANMVAPPGWSEPFQKPEFEEYTYIISGKKQFIIEDETFVLEAEESTKTNTHTSTIR</sequence>
<protein>
    <submittedName>
        <fullName evidence="1">Cupin 2 conserved barrel domain-containing protein</fullName>
    </submittedName>
</protein>
<evidence type="ECO:0000313" key="2">
    <source>
        <dbReference type="Proteomes" id="UP000005638"/>
    </source>
</evidence>
<name>G8X5C2_FLACA</name>